<gene>
    <name evidence="3" type="ORF">A3Q56_06154</name>
</gene>
<dbReference type="Gene3D" id="3.30.1330.30">
    <property type="match status" value="1"/>
</dbReference>
<feature type="coiled-coil region" evidence="1">
    <location>
        <begin position="99"/>
        <end position="126"/>
    </location>
</feature>
<evidence type="ECO:0000313" key="4">
    <source>
        <dbReference type="Proteomes" id="UP000078046"/>
    </source>
</evidence>
<feature type="transmembrane region" description="Helical" evidence="2">
    <location>
        <begin position="68"/>
        <end position="90"/>
    </location>
</feature>
<keyword evidence="2" id="KW-0472">Membrane</keyword>
<reference evidence="3 4" key="1">
    <citation type="submission" date="2016-04" db="EMBL/GenBank/DDBJ databases">
        <title>The genome of Intoshia linei affirms orthonectids as highly simplified spiralians.</title>
        <authorList>
            <person name="Mikhailov K.V."/>
            <person name="Slusarev G.S."/>
            <person name="Nikitin M.A."/>
            <person name="Logacheva M.D."/>
            <person name="Penin A."/>
            <person name="Aleoshin V."/>
            <person name="Panchin Y.V."/>
        </authorList>
    </citation>
    <scope>NUCLEOTIDE SEQUENCE [LARGE SCALE GENOMIC DNA]</scope>
    <source>
        <strain evidence="3">Intl2013</strain>
        <tissue evidence="3">Whole animal</tissue>
    </source>
</reference>
<evidence type="ECO:0000256" key="2">
    <source>
        <dbReference type="SAM" id="Phobius"/>
    </source>
</evidence>
<dbReference type="Proteomes" id="UP000078046">
    <property type="component" value="Unassembled WGS sequence"/>
</dbReference>
<evidence type="ECO:0000256" key="1">
    <source>
        <dbReference type="SAM" id="Coils"/>
    </source>
</evidence>
<dbReference type="AlphaFoldDB" id="A0A177AVV7"/>
<keyword evidence="1" id="KW-0175">Coiled coil</keyword>
<dbReference type="EMBL" id="LWCA01001031">
    <property type="protein sequence ID" value="OAF66115.1"/>
    <property type="molecule type" value="Genomic_DNA"/>
</dbReference>
<dbReference type="SUPFAM" id="SSF55315">
    <property type="entry name" value="L30e-like"/>
    <property type="match status" value="1"/>
</dbReference>
<keyword evidence="4" id="KW-1185">Reference proteome</keyword>
<name>A0A177AVV7_9BILA</name>
<protein>
    <submittedName>
        <fullName evidence="3">Uncharacterized protein</fullName>
    </submittedName>
</protein>
<evidence type="ECO:0000313" key="3">
    <source>
        <dbReference type="EMBL" id="OAF66115.1"/>
    </source>
</evidence>
<feature type="non-terminal residue" evidence="3">
    <location>
        <position position="130"/>
    </location>
</feature>
<comment type="caution">
    <text evidence="3">The sequence shown here is derived from an EMBL/GenBank/DDBJ whole genome shotgun (WGS) entry which is preliminary data.</text>
</comment>
<dbReference type="OrthoDB" id="5364946at2759"/>
<sequence length="130" mass="15295">MCDVLKKSSKKEIWNWQMQQTLEIAKPMVSRKFAKKLYKLIGVAFEAKAVSKGVKDVQKSIRKKKQGVFVFLYQFFFQFPLQIYTTWYLFMPNPNRSLLNNVLRAINDEEDIIENAEMNEVESETEFSGP</sequence>
<keyword evidence="2" id="KW-1133">Transmembrane helix</keyword>
<dbReference type="InterPro" id="IPR029064">
    <property type="entry name" value="Ribosomal_eL30-like_sf"/>
</dbReference>
<accession>A0A177AVV7</accession>
<keyword evidence="2" id="KW-0812">Transmembrane</keyword>
<proteinExistence type="predicted"/>
<organism evidence="3 4">
    <name type="scientific">Intoshia linei</name>
    <dbReference type="NCBI Taxonomy" id="1819745"/>
    <lineage>
        <taxon>Eukaryota</taxon>
        <taxon>Metazoa</taxon>
        <taxon>Spiralia</taxon>
        <taxon>Lophotrochozoa</taxon>
        <taxon>Mesozoa</taxon>
        <taxon>Orthonectida</taxon>
        <taxon>Rhopaluridae</taxon>
        <taxon>Intoshia</taxon>
    </lineage>
</organism>